<feature type="chain" id="PRO_5029900213" description="Major facilitator superfamily (MFS) profile domain-containing protein" evidence="7">
    <location>
        <begin position="17"/>
        <end position="232"/>
    </location>
</feature>
<dbReference type="InterPro" id="IPR050930">
    <property type="entry name" value="MFS_Vesicular_Transporter"/>
</dbReference>
<evidence type="ECO:0000256" key="2">
    <source>
        <dbReference type="ARBA" id="ARBA00022448"/>
    </source>
</evidence>
<evidence type="ECO:0000313" key="9">
    <source>
        <dbReference type="EMBL" id="KAF6026273.1"/>
    </source>
</evidence>
<feature type="transmembrane region" description="Helical" evidence="6">
    <location>
        <begin position="175"/>
        <end position="197"/>
    </location>
</feature>
<reference evidence="9" key="1">
    <citation type="submission" date="2020-06" db="EMBL/GenBank/DDBJ databases">
        <title>Draft genome of Bugula neritina, a colonial animal packing powerful symbionts and potential medicines.</title>
        <authorList>
            <person name="Rayko M."/>
        </authorList>
    </citation>
    <scope>NUCLEOTIDE SEQUENCE [LARGE SCALE GENOMIC DNA]</scope>
    <source>
        <strain evidence="9">Kwan_BN1</strain>
    </source>
</reference>
<accession>A0A7J7JKD0</accession>
<evidence type="ECO:0000256" key="3">
    <source>
        <dbReference type="ARBA" id="ARBA00022692"/>
    </source>
</evidence>
<proteinExistence type="predicted"/>
<evidence type="ECO:0000256" key="6">
    <source>
        <dbReference type="SAM" id="Phobius"/>
    </source>
</evidence>
<dbReference type="GO" id="GO:0022857">
    <property type="term" value="F:transmembrane transporter activity"/>
    <property type="evidence" value="ECO:0007669"/>
    <property type="project" value="InterPro"/>
</dbReference>
<evidence type="ECO:0000313" key="10">
    <source>
        <dbReference type="Proteomes" id="UP000593567"/>
    </source>
</evidence>
<dbReference type="PROSITE" id="PS50850">
    <property type="entry name" value="MFS"/>
    <property type="match status" value="1"/>
</dbReference>
<evidence type="ECO:0000256" key="7">
    <source>
        <dbReference type="SAM" id="SignalP"/>
    </source>
</evidence>
<feature type="transmembrane region" description="Helical" evidence="6">
    <location>
        <begin position="138"/>
        <end position="155"/>
    </location>
</feature>
<sequence length="232" mass="25691">MVVSLVVAMSTGVLWASVQPVLEPELRSKFGLSQEISALIFLLIPLSYTITTPLVGKALNKYKSFDLIYMMMIAYGICGVDFIFMGPSPLFLNLPRPLWLLLLTLFIQGILTAFVVIPSMELAFNKCGININNEQTPDAALMAMISGMWLSAYAVGEFLGPTISGVVAEYANFGWAMTVYGFMCLAFVLMMIIIKLYECMKKNRPSHKTSGENTQTDDIPMITVDECKPLLK</sequence>
<protein>
    <recommendedName>
        <fullName evidence="8">Major facilitator superfamily (MFS) profile domain-containing protein</fullName>
    </recommendedName>
</protein>
<feature type="signal peptide" evidence="7">
    <location>
        <begin position="1"/>
        <end position="16"/>
    </location>
</feature>
<feature type="transmembrane region" description="Helical" evidence="6">
    <location>
        <begin position="36"/>
        <end position="55"/>
    </location>
</feature>
<feature type="transmembrane region" description="Helical" evidence="6">
    <location>
        <begin position="67"/>
        <end position="86"/>
    </location>
</feature>
<evidence type="ECO:0000256" key="4">
    <source>
        <dbReference type="ARBA" id="ARBA00022989"/>
    </source>
</evidence>
<comment type="subcellular location">
    <subcellularLocation>
        <location evidence="1">Membrane</location>
        <topology evidence="1">Multi-pass membrane protein</topology>
    </subcellularLocation>
</comment>
<dbReference type="InterPro" id="IPR020846">
    <property type="entry name" value="MFS_dom"/>
</dbReference>
<dbReference type="OrthoDB" id="446368at2759"/>
<keyword evidence="10" id="KW-1185">Reference proteome</keyword>
<organism evidence="9 10">
    <name type="scientific">Bugula neritina</name>
    <name type="common">Brown bryozoan</name>
    <name type="synonym">Sertularia neritina</name>
    <dbReference type="NCBI Taxonomy" id="10212"/>
    <lineage>
        <taxon>Eukaryota</taxon>
        <taxon>Metazoa</taxon>
        <taxon>Spiralia</taxon>
        <taxon>Lophotrochozoa</taxon>
        <taxon>Bryozoa</taxon>
        <taxon>Gymnolaemata</taxon>
        <taxon>Cheilostomatida</taxon>
        <taxon>Flustrina</taxon>
        <taxon>Buguloidea</taxon>
        <taxon>Bugulidae</taxon>
        <taxon>Bugula</taxon>
    </lineage>
</organism>
<keyword evidence="2" id="KW-0813">Transport</keyword>
<keyword evidence="3 6" id="KW-0812">Transmembrane</keyword>
<dbReference type="AlphaFoldDB" id="A0A7J7JKD0"/>
<evidence type="ECO:0000256" key="5">
    <source>
        <dbReference type="ARBA" id="ARBA00023136"/>
    </source>
</evidence>
<dbReference type="GO" id="GO:0016020">
    <property type="term" value="C:membrane"/>
    <property type="evidence" value="ECO:0007669"/>
    <property type="project" value="UniProtKB-SubCell"/>
</dbReference>
<name>A0A7J7JKD0_BUGNE</name>
<dbReference type="InterPro" id="IPR036259">
    <property type="entry name" value="MFS_trans_sf"/>
</dbReference>
<feature type="transmembrane region" description="Helical" evidence="6">
    <location>
        <begin position="98"/>
        <end position="117"/>
    </location>
</feature>
<dbReference type="EMBL" id="VXIV02002312">
    <property type="protein sequence ID" value="KAF6026273.1"/>
    <property type="molecule type" value="Genomic_DNA"/>
</dbReference>
<dbReference type="InterPro" id="IPR011701">
    <property type="entry name" value="MFS"/>
</dbReference>
<feature type="domain" description="Major facilitator superfamily (MFS) profile" evidence="8">
    <location>
        <begin position="1"/>
        <end position="232"/>
    </location>
</feature>
<keyword evidence="7" id="KW-0732">Signal</keyword>
<dbReference type="PANTHER" id="PTHR23506">
    <property type="entry name" value="GH10249P"/>
    <property type="match status" value="1"/>
</dbReference>
<gene>
    <name evidence="9" type="ORF">EB796_015427</name>
</gene>
<evidence type="ECO:0000256" key="1">
    <source>
        <dbReference type="ARBA" id="ARBA00004141"/>
    </source>
</evidence>
<dbReference type="SUPFAM" id="SSF103473">
    <property type="entry name" value="MFS general substrate transporter"/>
    <property type="match status" value="1"/>
</dbReference>
<evidence type="ECO:0000259" key="8">
    <source>
        <dbReference type="PROSITE" id="PS50850"/>
    </source>
</evidence>
<dbReference type="Proteomes" id="UP000593567">
    <property type="component" value="Unassembled WGS sequence"/>
</dbReference>
<dbReference type="Gene3D" id="1.20.1250.20">
    <property type="entry name" value="MFS general substrate transporter like domains"/>
    <property type="match status" value="1"/>
</dbReference>
<comment type="caution">
    <text evidence="9">The sequence shown here is derived from an EMBL/GenBank/DDBJ whole genome shotgun (WGS) entry which is preliminary data.</text>
</comment>
<dbReference type="PANTHER" id="PTHR23506:SF26">
    <property type="entry name" value="MFS-TYPE TRANSPORTER SLC18B1"/>
    <property type="match status" value="1"/>
</dbReference>
<dbReference type="Pfam" id="PF07690">
    <property type="entry name" value="MFS_1"/>
    <property type="match status" value="1"/>
</dbReference>
<keyword evidence="4 6" id="KW-1133">Transmembrane helix</keyword>
<keyword evidence="5 6" id="KW-0472">Membrane</keyword>